<dbReference type="PROSITE" id="PS51935">
    <property type="entry name" value="NLPC_P60"/>
    <property type="match status" value="1"/>
</dbReference>
<dbReference type="SUPFAM" id="SSF54001">
    <property type="entry name" value="Cysteine proteinases"/>
    <property type="match status" value="1"/>
</dbReference>
<protein>
    <submittedName>
        <fullName evidence="6">Lipoprotein</fullName>
    </submittedName>
</protein>
<comment type="similarity">
    <text evidence="1">Belongs to the peptidase C40 family.</text>
</comment>
<dbReference type="InterPro" id="IPR051202">
    <property type="entry name" value="Peptidase_C40"/>
</dbReference>
<dbReference type="Pfam" id="PF00877">
    <property type="entry name" value="NLPC_P60"/>
    <property type="match status" value="1"/>
</dbReference>
<evidence type="ECO:0000256" key="2">
    <source>
        <dbReference type="ARBA" id="ARBA00022670"/>
    </source>
</evidence>
<dbReference type="eggNOG" id="COG0791">
    <property type="taxonomic scope" value="Bacteria"/>
</dbReference>
<proteinExistence type="inferred from homology"/>
<evidence type="ECO:0000256" key="3">
    <source>
        <dbReference type="ARBA" id="ARBA00022801"/>
    </source>
</evidence>
<dbReference type="GO" id="GO:0006508">
    <property type="term" value="P:proteolysis"/>
    <property type="evidence" value="ECO:0007669"/>
    <property type="project" value="UniProtKB-KW"/>
</dbReference>
<dbReference type="Proteomes" id="UP000011135">
    <property type="component" value="Unassembled WGS sequence"/>
</dbReference>
<name>L8JYR8_9BACT</name>
<dbReference type="PANTHER" id="PTHR47053:SF1">
    <property type="entry name" value="MUREIN DD-ENDOPEPTIDASE MEPH-RELATED"/>
    <property type="match status" value="1"/>
</dbReference>
<gene>
    <name evidence="6" type="ORF">C900_01153</name>
</gene>
<evidence type="ECO:0000313" key="7">
    <source>
        <dbReference type="Proteomes" id="UP000011135"/>
    </source>
</evidence>
<accession>L8JYR8</accession>
<dbReference type="EMBL" id="AMZN01000015">
    <property type="protein sequence ID" value="ELR72774.1"/>
    <property type="molecule type" value="Genomic_DNA"/>
</dbReference>
<evidence type="ECO:0000259" key="5">
    <source>
        <dbReference type="PROSITE" id="PS51935"/>
    </source>
</evidence>
<feature type="domain" description="NlpC/P60" evidence="5">
    <location>
        <begin position="1"/>
        <end position="100"/>
    </location>
</feature>
<evidence type="ECO:0000256" key="4">
    <source>
        <dbReference type="ARBA" id="ARBA00022807"/>
    </source>
</evidence>
<dbReference type="AlphaFoldDB" id="L8JYR8"/>
<dbReference type="STRING" id="1237149.C900_01153"/>
<dbReference type="GO" id="GO:0008234">
    <property type="term" value="F:cysteine-type peptidase activity"/>
    <property type="evidence" value="ECO:0007669"/>
    <property type="project" value="UniProtKB-KW"/>
</dbReference>
<evidence type="ECO:0000313" key="6">
    <source>
        <dbReference type="EMBL" id="ELR72774.1"/>
    </source>
</evidence>
<dbReference type="Gene3D" id="3.90.1720.10">
    <property type="entry name" value="endopeptidase domain like (from Nostoc punctiforme)"/>
    <property type="match status" value="1"/>
</dbReference>
<reference evidence="6 7" key="1">
    <citation type="submission" date="2012-12" db="EMBL/GenBank/DDBJ databases">
        <title>Genome assembly of Fulvivirga imtechensis AK7.</title>
        <authorList>
            <person name="Nupur N."/>
            <person name="Khatri I."/>
            <person name="Kumar R."/>
            <person name="Subramanian S."/>
            <person name="Pinnaka A."/>
        </authorList>
    </citation>
    <scope>NUCLEOTIDE SEQUENCE [LARGE SCALE GENOMIC DNA]</scope>
    <source>
        <strain evidence="6 7">AK7</strain>
    </source>
</reference>
<dbReference type="PANTHER" id="PTHR47053">
    <property type="entry name" value="MUREIN DD-ENDOPEPTIDASE MEPH-RELATED"/>
    <property type="match status" value="1"/>
</dbReference>
<keyword evidence="6" id="KW-0449">Lipoprotein</keyword>
<keyword evidence="2" id="KW-0645">Protease</keyword>
<organism evidence="6 7">
    <name type="scientific">Fulvivirga imtechensis AK7</name>
    <dbReference type="NCBI Taxonomy" id="1237149"/>
    <lineage>
        <taxon>Bacteria</taxon>
        <taxon>Pseudomonadati</taxon>
        <taxon>Bacteroidota</taxon>
        <taxon>Cytophagia</taxon>
        <taxon>Cytophagales</taxon>
        <taxon>Fulvivirgaceae</taxon>
        <taxon>Fulvivirga</taxon>
    </lineage>
</organism>
<keyword evidence="7" id="KW-1185">Reference proteome</keyword>
<dbReference type="InterPro" id="IPR000064">
    <property type="entry name" value="NLP_P60_dom"/>
</dbReference>
<sequence>MDCSGLLLNSYSAVNFSIPRTSDQQSKIGQKVKQKDLEPGDLVFFATGKRKRKITHVGLVTSTYKGKVKFIHSSSSLGVVESLLDSEYYRKRFITARRPF</sequence>
<keyword evidence="3" id="KW-0378">Hydrolase</keyword>
<dbReference type="InterPro" id="IPR038765">
    <property type="entry name" value="Papain-like_cys_pep_sf"/>
</dbReference>
<keyword evidence="4" id="KW-0788">Thiol protease</keyword>
<comment type="caution">
    <text evidence="6">The sequence shown here is derived from an EMBL/GenBank/DDBJ whole genome shotgun (WGS) entry which is preliminary data.</text>
</comment>
<evidence type="ECO:0000256" key="1">
    <source>
        <dbReference type="ARBA" id="ARBA00007074"/>
    </source>
</evidence>